<dbReference type="AlphaFoldDB" id="A0A9J6EG02"/>
<dbReference type="Proteomes" id="UP000821866">
    <property type="component" value="Chromosome 2"/>
</dbReference>
<evidence type="ECO:0000256" key="1">
    <source>
        <dbReference type="SAM" id="MobiDB-lite"/>
    </source>
</evidence>
<accession>A0A9J6EG02</accession>
<protein>
    <submittedName>
        <fullName evidence="2">Uncharacterized protein</fullName>
    </submittedName>
</protein>
<feature type="region of interest" description="Disordered" evidence="1">
    <location>
        <begin position="51"/>
        <end position="133"/>
    </location>
</feature>
<proteinExistence type="predicted"/>
<feature type="compositionally biased region" description="Polar residues" evidence="1">
    <location>
        <begin position="51"/>
        <end position="66"/>
    </location>
</feature>
<evidence type="ECO:0000313" key="2">
    <source>
        <dbReference type="EMBL" id="KAH8033077.1"/>
    </source>
</evidence>
<organism evidence="2 3">
    <name type="scientific">Rhipicephalus microplus</name>
    <name type="common">Cattle tick</name>
    <name type="synonym">Boophilus microplus</name>
    <dbReference type="NCBI Taxonomy" id="6941"/>
    <lineage>
        <taxon>Eukaryota</taxon>
        <taxon>Metazoa</taxon>
        <taxon>Ecdysozoa</taxon>
        <taxon>Arthropoda</taxon>
        <taxon>Chelicerata</taxon>
        <taxon>Arachnida</taxon>
        <taxon>Acari</taxon>
        <taxon>Parasitiformes</taxon>
        <taxon>Ixodida</taxon>
        <taxon>Ixodoidea</taxon>
        <taxon>Ixodidae</taxon>
        <taxon>Rhipicephalinae</taxon>
        <taxon>Rhipicephalus</taxon>
        <taxon>Boophilus</taxon>
    </lineage>
</organism>
<reference evidence="2" key="2">
    <citation type="submission" date="2021-09" db="EMBL/GenBank/DDBJ databases">
        <authorList>
            <person name="Jia N."/>
            <person name="Wang J."/>
            <person name="Shi W."/>
            <person name="Du L."/>
            <person name="Sun Y."/>
            <person name="Zhan W."/>
            <person name="Jiang J."/>
            <person name="Wang Q."/>
            <person name="Zhang B."/>
            <person name="Ji P."/>
            <person name="Sakyi L.B."/>
            <person name="Cui X."/>
            <person name="Yuan T."/>
            <person name="Jiang B."/>
            <person name="Yang W."/>
            <person name="Lam T.T.-Y."/>
            <person name="Chang Q."/>
            <person name="Ding S."/>
            <person name="Wang X."/>
            <person name="Zhu J."/>
            <person name="Ruan X."/>
            <person name="Zhao L."/>
            <person name="Wei J."/>
            <person name="Que T."/>
            <person name="Du C."/>
            <person name="Cheng J."/>
            <person name="Dai P."/>
            <person name="Han X."/>
            <person name="Huang E."/>
            <person name="Gao Y."/>
            <person name="Liu J."/>
            <person name="Shao H."/>
            <person name="Ye R."/>
            <person name="Li L."/>
            <person name="Wei W."/>
            <person name="Wang X."/>
            <person name="Wang C."/>
            <person name="Huo Q."/>
            <person name="Li W."/>
            <person name="Guo W."/>
            <person name="Chen H."/>
            <person name="Chen S."/>
            <person name="Zhou L."/>
            <person name="Zhou L."/>
            <person name="Ni X."/>
            <person name="Tian J."/>
            <person name="Zhou Y."/>
            <person name="Sheng Y."/>
            <person name="Liu T."/>
            <person name="Pan Y."/>
            <person name="Xia L."/>
            <person name="Li J."/>
            <person name="Zhao F."/>
            <person name="Cao W."/>
        </authorList>
    </citation>
    <scope>NUCLEOTIDE SEQUENCE</scope>
    <source>
        <strain evidence="2">Rmic-2018</strain>
        <tissue evidence="2">Larvae</tissue>
    </source>
</reference>
<name>A0A9J6EG02_RHIMP</name>
<evidence type="ECO:0000313" key="3">
    <source>
        <dbReference type="Proteomes" id="UP000821866"/>
    </source>
</evidence>
<reference evidence="2" key="1">
    <citation type="journal article" date="2020" name="Cell">
        <title>Large-Scale Comparative Analyses of Tick Genomes Elucidate Their Genetic Diversity and Vector Capacities.</title>
        <authorList>
            <consortium name="Tick Genome and Microbiome Consortium (TIGMIC)"/>
            <person name="Jia N."/>
            <person name="Wang J."/>
            <person name="Shi W."/>
            <person name="Du L."/>
            <person name="Sun Y."/>
            <person name="Zhan W."/>
            <person name="Jiang J.F."/>
            <person name="Wang Q."/>
            <person name="Zhang B."/>
            <person name="Ji P."/>
            <person name="Bell-Sakyi L."/>
            <person name="Cui X.M."/>
            <person name="Yuan T.T."/>
            <person name="Jiang B.G."/>
            <person name="Yang W.F."/>
            <person name="Lam T.T."/>
            <person name="Chang Q.C."/>
            <person name="Ding S.J."/>
            <person name="Wang X.J."/>
            <person name="Zhu J.G."/>
            <person name="Ruan X.D."/>
            <person name="Zhao L."/>
            <person name="Wei J.T."/>
            <person name="Ye R.Z."/>
            <person name="Que T.C."/>
            <person name="Du C.H."/>
            <person name="Zhou Y.H."/>
            <person name="Cheng J.X."/>
            <person name="Dai P.F."/>
            <person name="Guo W.B."/>
            <person name="Han X.H."/>
            <person name="Huang E.J."/>
            <person name="Li L.F."/>
            <person name="Wei W."/>
            <person name="Gao Y.C."/>
            <person name="Liu J.Z."/>
            <person name="Shao H.Z."/>
            <person name="Wang X."/>
            <person name="Wang C.C."/>
            <person name="Yang T.C."/>
            <person name="Huo Q.B."/>
            <person name="Li W."/>
            <person name="Chen H.Y."/>
            <person name="Chen S.E."/>
            <person name="Zhou L.G."/>
            <person name="Ni X.B."/>
            <person name="Tian J.H."/>
            <person name="Sheng Y."/>
            <person name="Liu T."/>
            <person name="Pan Y.S."/>
            <person name="Xia L.Y."/>
            <person name="Li J."/>
            <person name="Zhao F."/>
            <person name="Cao W.C."/>
        </authorList>
    </citation>
    <scope>NUCLEOTIDE SEQUENCE</scope>
    <source>
        <strain evidence="2">Rmic-2018</strain>
    </source>
</reference>
<dbReference type="EMBL" id="JABSTU010000004">
    <property type="protein sequence ID" value="KAH8033077.1"/>
    <property type="molecule type" value="Genomic_DNA"/>
</dbReference>
<feature type="compositionally biased region" description="Basic and acidic residues" evidence="1">
    <location>
        <begin position="67"/>
        <end position="84"/>
    </location>
</feature>
<sequence length="244" mass="26782">MFLFCCAGSSLLFSRCILKRHYHLLITLRVGASHPRSLIIITPVIIMSSNSHNRLSPRSPRSTITSLHDRTSEAEASKMEEALKAGEGPGSQRPVYPAESEEASDGTALPPGPNQTPASVEGPVGSPLNRTPGTVMYMKAVDCDVRPRPMGIPAMTRSNESVDGNIWPCPMRTPRPLRPMEAFESPVLPRLMGSPVSMPSVGTYHGLPEEHRSPESGNRPLPELVIDELEHWRQQQGGRCGWKF</sequence>
<gene>
    <name evidence="2" type="ORF">HPB51_006082</name>
</gene>
<keyword evidence="3" id="KW-1185">Reference proteome</keyword>
<comment type="caution">
    <text evidence="2">The sequence shown here is derived from an EMBL/GenBank/DDBJ whole genome shotgun (WGS) entry which is preliminary data.</text>
</comment>